<evidence type="ECO:0000313" key="1">
    <source>
        <dbReference type="EMBL" id="CDW31895.1"/>
    </source>
</evidence>
<protein>
    <submittedName>
        <fullName evidence="1">Uncharacterized protein</fullName>
    </submittedName>
</protein>
<dbReference type="AlphaFoldDB" id="A0A0K2U1F5"/>
<reference evidence="1" key="1">
    <citation type="submission" date="2014-05" db="EMBL/GenBank/DDBJ databases">
        <authorList>
            <person name="Chronopoulou M."/>
        </authorList>
    </citation>
    <scope>NUCLEOTIDE SEQUENCE</scope>
    <source>
        <tissue evidence="1">Whole organism</tissue>
    </source>
</reference>
<proteinExistence type="predicted"/>
<dbReference type="EMBL" id="HACA01014534">
    <property type="protein sequence ID" value="CDW31895.1"/>
    <property type="molecule type" value="Transcribed_RNA"/>
</dbReference>
<sequence>MCFTSLLNCAISLQEVVESQGGLPTLYYTPMRDSYRPNKRRTVCVKGILRACTILAQKETKILIFFFCDFYWTHMRSFVQLISCCQKEAIFIVRAQRSSLSTSLETHA</sequence>
<name>A0A0K2U1F5_LEPSM</name>
<organism evidence="1">
    <name type="scientific">Lepeophtheirus salmonis</name>
    <name type="common">Salmon louse</name>
    <name type="synonym">Caligus salmonis</name>
    <dbReference type="NCBI Taxonomy" id="72036"/>
    <lineage>
        <taxon>Eukaryota</taxon>
        <taxon>Metazoa</taxon>
        <taxon>Ecdysozoa</taxon>
        <taxon>Arthropoda</taxon>
        <taxon>Crustacea</taxon>
        <taxon>Multicrustacea</taxon>
        <taxon>Hexanauplia</taxon>
        <taxon>Copepoda</taxon>
        <taxon>Siphonostomatoida</taxon>
        <taxon>Caligidae</taxon>
        <taxon>Lepeophtheirus</taxon>
    </lineage>
</organism>
<accession>A0A0K2U1F5</accession>